<proteinExistence type="predicted"/>
<comment type="caution">
    <text evidence="2">The sequence shown here is derived from an EMBL/GenBank/DDBJ whole genome shotgun (WGS) entry which is preliminary data.</text>
</comment>
<feature type="region of interest" description="Disordered" evidence="1">
    <location>
        <begin position="1"/>
        <end position="26"/>
    </location>
</feature>
<sequence>MNSATASPRTDAARASPRTNAARASPWTASNLVAPVPLKKVPKLKSIPNVVTPTKFREGKWLECGCPRSAANRAQKVDLTPRQHAHMAVLDESLLHYIFDRQAYLKINELAPQEPHLKQWMIDRCNEGRLFVAKPPTRPPSTEPWRYVSPPKLGRLEPGWRAWDPRDVALTFSPVNTVEEYNEHLETFFLWLNVPRAMKASMMETGEAWMLAAGQETDHLKVNNLRTSKVDRCFVTCDMEFFELLMAKWDRMSFFTRSIKCGEKMNYMKRLMDIRLDPHRSYNSTGTRVDPCKGLKVHGHQLCSTHGEWKLRRAVQSAPAPVNTFKLLSPREPPKTRARKLDEDSKPCRGSRWCSWAIVEEPPLCWI</sequence>
<organism evidence="2 3">
    <name type="scientific">Ceratodon purpureus</name>
    <name type="common">Fire moss</name>
    <name type="synonym">Dicranum purpureum</name>
    <dbReference type="NCBI Taxonomy" id="3225"/>
    <lineage>
        <taxon>Eukaryota</taxon>
        <taxon>Viridiplantae</taxon>
        <taxon>Streptophyta</taxon>
        <taxon>Embryophyta</taxon>
        <taxon>Bryophyta</taxon>
        <taxon>Bryophytina</taxon>
        <taxon>Bryopsida</taxon>
        <taxon>Dicranidae</taxon>
        <taxon>Pseudoditrichales</taxon>
        <taxon>Ditrichaceae</taxon>
        <taxon>Ceratodon</taxon>
    </lineage>
</organism>
<evidence type="ECO:0000256" key="1">
    <source>
        <dbReference type="SAM" id="MobiDB-lite"/>
    </source>
</evidence>
<feature type="compositionally biased region" description="Basic and acidic residues" evidence="1">
    <location>
        <begin position="332"/>
        <end position="347"/>
    </location>
</feature>
<evidence type="ECO:0000313" key="2">
    <source>
        <dbReference type="EMBL" id="KAG0577168.1"/>
    </source>
</evidence>
<protein>
    <submittedName>
        <fullName evidence="2">Uncharacterized protein</fullName>
    </submittedName>
</protein>
<accession>A0A8T0I3P9</accession>
<evidence type="ECO:0000313" key="3">
    <source>
        <dbReference type="Proteomes" id="UP000822688"/>
    </source>
</evidence>
<name>A0A8T0I3P9_CERPU</name>
<dbReference type="Proteomes" id="UP000822688">
    <property type="component" value="Chromosome 5"/>
</dbReference>
<keyword evidence="3" id="KW-1185">Reference proteome</keyword>
<dbReference type="AlphaFoldDB" id="A0A8T0I3P9"/>
<feature type="region of interest" description="Disordered" evidence="1">
    <location>
        <begin position="328"/>
        <end position="348"/>
    </location>
</feature>
<dbReference type="EMBL" id="CM026425">
    <property type="protein sequence ID" value="KAG0577168.1"/>
    <property type="molecule type" value="Genomic_DNA"/>
</dbReference>
<reference evidence="2" key="1">
    <citation type="submission" date="2020-06" db="EMBL/GenBank/DDBJ databases">
        <title>WGS assembly of Ceratodon purpureus strain R40.</title>
        <authorList>
            <person name="Carey S.B."/>
            <person name="Jenkins J."/>
            <person name="Shu S."/>
            <person name="Lovell J.T."/>
            <person name="Sreedasyam A."/>
            <person name="Maumus F."/>
            <person name="Tiley G.P."/>
            <person name="Fernandez-Pozo N."/>
            <person name="Barry K."/>
            <person name="Chen C."/>
            <person name="Wang M."/>
            <person name="Lipzen A."/>
            <person name="Daum C."/>
            <person name="Saski C.A."/>
            <person name="Payton A.C."/>
            <person name="Mcbreen J.C."/>
            <person name="Conrad R.E."/>
            <person name="Kollar L.M."/>
            <person name="Olsson S."/>
            <person name="Huttunen S."/>
            <person name="Landis J.B."/>
            <person name="Wickett N.J."/>
            <person name="Johnson M.G."/>
            <person name="Rensing S.A."/>
            <person name="Grimwood J."/>
            <person name="Schmutz J."/>
            <person name="Mcdaniel S.F."/>
        </authorList>
    </citation>
    <scope>NUCLEOTIDE SEQUENCE</scope>
    <source>
        <strain evidence="2">R40</strain>
    </source>
</reference>
<gene>
    <name evidence="2" type="ORF">KC19_5G136000</name>
</gene>